<evidence type="ECO:0000256" key="2">
    <source>
        <dbReference type="ARBA" id="ARBA00008814"/>
    </source>
</evidence>
<dbReference type="PANTHER" id="PTHR30532">
    <property type="entry name" value="IRON III DICITRATE-BINDING PERIPLASMIC PROTEIN"/>
    <property type="match status" value="1"/>
</dbReference>
<dbReference type="RefSeq" id="WP_344901951.1">
    <property type="nucleotide sequence ID" value="NZ_BAAAYO010000001.1"/>
</dbReference>
<dbReference type="SUPFAM" id="SSF46689">
    <property type="entry name" value="Homeodomain-like"/>
    <property type="match status" value="2"/>
</dbReference>
<keyword evidence="3" id="KW-0813">Transport</keyword>
<evidence type="ECO:0000256" key="1">
    <source>
        <dbReference type="ARBA" id="ARBA00004196"/>
    </source>
</evidence>
<evidence type="ECO:0000256" key="4">
    <source>
        <dbReference type="ARBA" id="ARBA00022729"/>
    </source>
</evidence>
<accession>A0ABV5VY68</accession>
<sequence length="427" mass="49333">MAADWVQMLYTASTSSMIRLAEQLYECRHAANEADAYGLHALFQKIMHLALEAVAASEQSHYEQALPAVRRSIAYIDSAFSEPIQYIDLAKQYGLSPRHYSRIFRKLTGFSPMNYIIHRRVTEAKRLLTSTSEPVQQVAIRSGFSDPFHFSRTFKRHVGLSPRLYVHLHREQSRVAVYQYLGELLAIGVKPVGAPKPLLSGKYVRHLVDGIVETGSTVVMPNLDRLKGLEPDAIFTFDGYHYDQYSQIAPTLNIPWSQPAFNRFKLVASLLGREHQAEAWIQRYADHVQHARRRLKERIGPDKTVSFWYIREFPNRFDVYYEREMMYDDLGLQPPPAIERARKARPQLPFKQSKEVSEMPLYAGDHMFVVVDSKARVLFEELRQGHIWRSLPAVQAGRVYLLTRDWLFVDPISRLGQLQELPGLFKQ</sequence>
<evidence type="ECO:0000259" key="9">
    <source>
        <dbReference type="PROSITE" id="PS50983"/>
    </source>
</evidence>
<dbReference type="SMART" id="SM00342">
    <property type="entry name" value="HTH_ARAC"/>
    <property type="match status" value="1"/>
</dbReference>
<dbReference type="PROSITE" id="PS00041">
    <property type="entry name" value="HTH_ARAC_FAMILY_1"/>
    <property type="match status" value="1"/>
</dbReference>
<evidence type="ECO:0000313" key="11">
    <source>
        <dbReference type="Proteomes" id="UP001589619"/>
    </source>
</evidence>
<dbReference type="SUPFAM" id="SSF53807">
    <property type="entry name" value="Helical backbone' metal receptor"/>
    <property type="match status" value="1"/>
</dbReference>
<dbReference type="Pfam" id="PF12833">
    <property type="entry name" value="HTH_18"/>
    <property type="match status" value="1"/>
</dbReference>
<organism evidence="10 11">
    <name type="scientific">Paenibacillus hodogayensis</name>
    <dbReference type="NCBI Taxonomy" id="279208"/>
    <lineage>
        <taxon>Bacteria</taxon>
        <taxon>Bacillati</taxon>
        <taxon>Bacillota</taxon>
        <taxon>Bacilli</taxon>
        <taxon>Bacillales</taxon>
        <taxon>Paenibacillaceae</taxon>
        <taxon>Paenibacillus</taxon>
    </lineage>
</organism>
<dbReference type="PANTHER" id="PTHR30532:SF26">
    <property type="entry name" value="IRON(3+)-HYDROXAMATE-BINDING PROTEIN FHUD"/>
    <property type="match status" value="1"/>
</dbReference>
<dbReference type="Gene3D" id="3.40.50.1980">
    <property type="entry name" value="Nitrogenase molybdenum iron protein domain"/>
    <property type="match status" value="2"/>
</dbReference>
<keyword evidence="7" id="KW-0804">Transcription</keyword>
<keyword evidence="4" id="KW-0732">Signal</keyword>
<dbReference type="Gene3D" id="1.10.10.60">
    <property type="entry name" value="Homeodomain-like"/>
    <property type="match status" value="2"/>
</dbReference>
<evidence type="ECO:0000256" key="7">
    <source>
        <dbReference type="ARBA" id="ARBA00023163"/>
    </source>
</evidence>
<dbReference type="InterPro" id="IPR002491">
    <property type="entry name" value="ABC_transptr_periplasmic_BD"/>
</dbReference>
<reference evidence="10 11" key="1">
    <citation type="submission" date="2024-09" db="EMBL/GenBank/DDBJ databases">
        <authorList>
            <person name="Sun Q."/>
            <person name="Mori K."/>
        </authorList>
    </citation>
    <scope>NUCLEOTIDE SEQUENCE [LARGE SCALE GENOMIC DNA]</scope>
    <source>
        <strain evidence="10 11">JCM 12520</strain>
    </source>
</reference>
<keyword evidence="6" id="KW-0238">DNA-binding</keyword>
<dbReference type="InterPro" id="IPR018062">
    <property type="entry name" value="HTH_AraC-typ_CS"/>
</dbReference>
<dbReference type="EMBL" id="JBHMAG010000012">
    <property type="protein sequence ID" value="MFB9753241.1"/>
    <property type="molecule type" value="Genomic_DNA"/>
</dbReference>
<dbReference type="Proteomes" id="UP001589619">
    <property type="component" value="Unassembled WGS sequence"/>
</dbReference>
<keyword evidence="11" id="KW-1185">Reference proteome</keyword>
<evidence type="ECO:0000256" key="5">
    <source>
        <dbReference type="ARBA" id="ARBA00023015"/>
    </source>
</evidence>
<name>A0ABV5VY68_9BACL</name>
<feature type="domain" description="HTH araC/xylS-type" evidence="8">
    <location>
        <begin position="70"/>
        <end position="168"/>
    </location>
</feature>
<proteinExistence type="inferred from homology"/>
<dbReference type="PROSITE" id="PS50983">
    <property type="entry name" value="FE_B12_PBP"/>
    <property type="match status" value="1"/>
</dbReference>
<dbReference type="InterPro" id="IPR018060">
    <property type="entry name" value="HTH_AraC"/>
</dbReference>
<dbReference type="InterPro" id="IPR051313">
    <property type="entry name" value="Bact_iron-sidero_bind"/>
</dbReference>
<dbReference type="InterPro" id="IPR009057">
    <property type="entry name" value="Homeodomain-like_sf"/>
</dbReference>
<dbReference type="Pfam" id="PF01497">
    <property type="entry name" value="Peripla_BP_2"/>
    <property type="match status" value="1"/>
</dbReference>
<feature type="domain" description="Fe/B12 periplasmic-binding" evidence="9">
    <location>
        <begin position="172"/>
        <end position="427"/>
    </location>
</feature>
<comment type="caution">
    <text evidence="10">The sequence shown here is derived from an EMBL/GenBank/DDBJ whole genome shotgun (WGS) entry which is preliminary data.</text>
</comment>
<evidence type="ECO:0000256" key="3">
    <source>
        <dbReference type="ARBA" id="ARBA00022448"/>
    </source>
</evidence>
<evidence type="ECO:0000259" key="8">
    <source>
        <dbReference type="PROSITE" id="PS01124"/>
    </source>
</evidence>
<comment type="similarity">
    <text evidence="2">Belongs to the bacterial solute-binding protein 8 family.</text>
</comment>
<gene>
    <name evidence="10" type="ORF">ACFFNY_16870</name>
</gene>
<keyword evidence="5" id="KW-0805">Transcription regulation</keyword>
<comment type="subcellular location">
    <subcellularLocation>
        <location evidence="1">Cell envelope</location>
    </subcellularLocation>
</comment>
<dbReference type="PROSITE" id="PS01124">
    <property type="entry name" value="HTH_ARAC_FAMILY_2"/>
    <property type="match status" value="1"/>
</dbReference>
<evidence type="ECO:0000256" key="6">
    <source>
        <dbReference type="ARBA" id="ARBA00023125"/>
    </source>
</evidence>
<protein>
    <submittedName>
        <fullName evidence="10">AraC family transcriptional regulator</fullName>
    </submittedName>
</protein>
<evidence type="ECO:0000313" key="10">
    <source>
        <dbReference type="EMBL" id="MFB9753241.1"/>
    </source>
</evidence>